<dbReference type="InterPro" id="IPR029787">
    <property type="entry name" value="Nucleotide_cyclase"/>
</dbReference>
<dbReference type="Gene3D" id="3.30.70.270">
    <property type="match status" value="1"/>
</dbReference>
<evidence type="ECO:0000256" key="1">
    <source>
        <dbReference type="ARBA" id="ARBA00012528"/>
    </source>
</evidence>
<evidence type="ECO:0000313" key="5">
    <source>
        <dbReference type="Proteomes" id="UP000275663"/>
    </source>
</evidence>
<dbReference type="OrthoDB" id="9813903at2"/>
<dbReference type="GO" id="GO:0052621">
    <property type="term" value="F:diguanylate cyclase activity"/>
    <property type="evidence" value="ECO:0007669"/>
    <property type="project" value="UniProtKB-EC"/>
</dbReference>
<dbReference type="GO" id="GO:1902201">
    <property type="term" value="P:negative regulation of bacterial-type flagellum-dependent cell motility"/>
    <property type="evidence" value="ECO:0007669"/>
    <property type="project" value="TreeGrafter"/>
</dbReference>
<accession>A0A3S9HJE6</accession>
<dbReference type="GO" id="GO:0005886">
    <property type="term" value="C:plasma membrane"/>
    <property type="evidence" value="ECO:0007669"/>
    <property type="project" value="TreeGrafter"/>
</dbReference>
<dbReference type="KEGG" id="upv:EJN92_09485"/>
<dbReference type="Pfam" id="PF00990">
    <property type="entry name" value="GGDEF"/>
    <property type="match status" value="1"/>
</dbReference>
<dbReference type="EC" id="2.7.7.65" evidence="1"/>
<comment type="catalytic activity">
    <reaction evidence="2">
        <text>2 GTP = 3',3'-c-di-GMP + 2 diphosphate</text>
        <dbReference type="Rhea" id="RHEA:24898"/>
        <dbReference type="ChEBI" id="CHEBI:33019"/>
        <dbReference type="ChEBI" id="CHEBI:37565"/>
        <dbReference type="ChEBI" id="CHEBI:58805"/>
        <dbReference type="EC" id="2.7.7.65"/>
    </reaction>
</comment>
<dbReference type="SMART" id="SM00267">
    <property type="entry name" value="GGDEF"/>
    <property type="match status" value="1"/>
</dbReference>
<dbReference type="GO" id="GO:0043709">
    <property type="term" value="P:cell adhesion involved in single-species biofilm formation"/>
    <property type="evidence" value="ECO:0007669"/>
    <property type="project" value="TreeGrafter"/>
</dbReference>
<dbReference type="FunFam" id="3.30.70.270:FF:000001">
    <property type="entry name" value="Diguanylate cyclase domain protein"/>
    <property type="match status" value="1"/>
</dbReference>
<dbReference type="InterPro" id="IPR050469">
    <property type="entry name" value="Diguanylate_Cyclase"/>
</dbReference>
<dbReference type="InterPro" id="IPR043128">
    <property type="entry name" value="Rev_trsase/Diguanyl_cyclase"/>
</dbReference>
<evidence type="ECO:0000256" key="2">
    <source>
        <dbReference type="ARBA" id="ARBA00034247"/>
    </source>
</evidence>
<organism evidence="4 5">
    <name type="scientific">Undibacterium parvum</name>
    <dbReference type="NCBI Taxonomy" id="401471"/>
    <lineage>
        <taxon>Bacteria</taxon>
        <taxon>Pseudomonadati</taxon>
        <taxon>Pseudomonadota</taxon>
        <taxon>Betaproteobacteria</taxon>
        <taxon>Burkholderiales</taxon>
        <taxon>Oxalobacteraceae</taxon>
        <taxon>Undibacterium</taxon>
    </lineage>
</organism>
<feature type="domain" description="GGDEF" evidence="3">
    <location>
        <begin position="203"/>
        <end position="332"/>
    </location>
</feature>
<protein>
    <recommendedName>
        <fullName evidence="1">diguanylate cyclase</fullName>
        <ecNumber evidence="1">2.7.7.65</ecNumber>
    </recommendedName>
</protein>
<dbReference type="InterPro" id="IPR000160">
    <property type="entry name" value="GGDEF_dom"/>
</dbReference>
<dbReference type="EMBL" id="CP034464">
    <property type="protein sequence ID" value="AZP12212.1"/>
    <property type="molecule type" value="Genomic_DNA"/>
</dbReference>
<proteinExistence type="predicted"/>
<dbReference type="PANTHER" id="PTHR45138">
    <property type="entry name" value="REGULATORY COMPONENTS OF SENSORY TRANSDUCTION SYSTEM"/>
    <property type="match status" value="1"/>
</dbReference>
<dbReference type="Proteomes" id="UP000275663">
    <property type="component" value="Chromosome"/>
</dbReference>
<evidence type="ECO:0000313" key="4">
    <source>
        <dbReference type="EMBL" id="AZP12212.1"/>
    </source>
</evidence>
<name>A0A3S9HJE6_9BURK</name>
<keyword evidence="5" id="KW-1185">Reference proteome</keyword>
<dbReference type="AlphaFoldDB" id="A0A3S9HJE6"/>
<dbReference type="NCBIfam" id="TIGR00254">
    <property type="entry name" value="GGDEF"/>
    <property type="match status" value="1"/>
</dbReference>
<gene>
    <name evidence="4" type="ORF">EJN92_09485</name>
</gene>
<reference evidence="4 5" key="1">
    <citation type="journal article" date="2011" name="Int. J. Syst. Evol. Microbiol.">
        <title>Description of Undibacterium oligocarboniphilum sp. nov., isolated from purified water, and Undibacterium pigrum strain CCUG 49012 as the type strain of Undibacterium parvum sp. nov., and emended descriptions of the genus Undibacterium and the species Undibacterium pigrum.</title>
        <authorList>
            <person name="Eder W."/>
            <person name="Wanner G."/>
            <person name="Ludwig W."/>
            <person name="Busse H.J."/>
            <person name="Ziemke-Kageler F."/>
            <person name="Lang E."/>
        </authorList>
    </citation>
    <scope>NUCLEOTIDE SEQUENCE [LARGE SCALE GENOMIC DNA]</scope>
    <source>
        <strain evidence="4 5">DSM 23061</strain>
    </source>
</reference>
<dbReference type="CDD" id="cd01949">
    <property type="entry name" value="GGDEF"/>
    <property type="match status" value="1"/>
</dbReference>
<dbReference type="SUPFAM" id="SSF55073">
    <property type="entry name" value="Nucleotide cyclase"/>
    <property type="match status" value="1"/>
</dbReference>
<dbReference type="PROSITE" id="PS50887">
    <property type="entry name" value="GGDEF"/>
    <property type="match status" value="1"/>
</dbReference>
<dbReference type="PANTHER" id="PTHR45138:SF9">
    <property type="entry name" value="DIGUANYLATE CYCLASE DGCM-RELATED"/>
    <property type="match status" value="1"/>
</dbReference>
<evidence type="ECO:0000259" key="3">
    <source>
        <dbReference type="PROSITE" id="PS50887"/>
    </source>
</evidence>
<dbReference type="RefSeq" id="WP_126127594.1">
    <property type="nucleotide sequence ID" value="NZ_CP034464.1"/>
</dbReference>
<sequence length="351" mass="40049">MDTIIKHLVEITGHRDHELLNISVISALRELTQAAQARVLDILVSGQHIFVKPRISFEDDKLIVADEGAAVNHNGELISHFPDLQKGIAEHQNVIETLDANGIRTVWLPIWMHDKVHTCLEITNPATYNQNTKEVMNGILIVYRNFQNLLDYSERDSLTGLLNRKTFDDNFSKILRSAAGAEAGASTEDRRMDPDRRHDVREKQHWLAVLDIDHFKRVNDQFGHVYGDEVLILIANLLRSSFRPSDKLFRFGGEEFVILLRSTSLEDAKQIFERFRENVAQYNFPQVGTVTVSIGFVQINPYEPAVGIIGRADQALYFAKSNGRNKTYFYDDLVANGDLKIEHSNDDVEFF</sequence>